<protein>
    <submittedName>
        <fullName evidence="1">Uncharacterized protein</fullName>
    </submittedName>
</protein>
<gene>
    <name evidence="1" type="ORF">METZ01_LOCUS240129</name>
</gene>
<evidence type="ECO:0000313" key="1">
    <source>
        <dbReference type="EMBL" id="SVB87275.1"/>
    </source>
</evidence>
<dbReference type="AlphaFoldDB" id="A0A382HJN5"/>
<organism evidence="1">
    <name type="scientific">marine metagenome</name>
    <dbReference type="NCBI Taxonomy" id="408172"/>
    <lineage>
        <taxon>unclassified sequences</taxon>
        <taxon>metagenomes</taxon>
        <taxon>ecological metagenomes</taxon>
    </lineage>
</organism>
<reference evidence="1" key="1">
    <citation type="submission" date="2018-05" db="EMBL/GenBank/DDBJ databases">
        <authorList>
            <person name="Lanie J.A."/>
            <person name="Ng W.-L."/>
            <person name="Kazmierczak K.M."/>
            <person name="Andrzejewski T.M."/>
            <person name="Davidsen T.M."/>
            <person name="Wayne K.J."/>
            <person name="Tettelin H."/>
            <person name="Glass J.I."/>
            <person name="Rusch D."/>
            <person name="Podicherti R."/>
            <person name="Tsui H.-C.T."/>
            <person name="Winkler M.E."/>
        </authorList>
    </citation>
    <scope>NUCLEOTIDE SEQUENCE</scope>
</reference>
<dbReference type="EMBL" id="UINC01061564">
    <property type="protein sequence ID" value="SVB87275.1"/>
    <property type="molecule type" value="Genomic_DNA"/>
</dbReference>
<proteinExistence type="predicted"/>
<name>A0A382HJN5_9ZZZZ</name>
<accession>A0A382HJN5</accession>
<sequence>MKRKKFRLISKKKSVAFRELAEGFWCIAIKGRHWAQFKHWYQEWWKPLYWD</sequence>